<dbReference type="Gene3D" id="1.10.510.10">
    <property type="entry name" value="Transferase(Phosphotransferase) domain 1"/>
    <property type="match status" value="1"/>
</dbReference>
<dbReference type="InterPro" id="IPR011009">
    <property type="entry name" value="Kinase-like_dom_sf"/>
</dbReference>
<gene>
    <name evidence="1" type="ORF">S03H2_35239</name>
</gene>
<dbReference type="EMBL" id="BARU01021539">
    <property type="protein sequence ID" value="GAH47802.1"/>
    <property type="molecule type" value="Genomic_DNA"/>
</dbReference>
<evidence type="ECO:0008006" key="2">
    <source>
        <dbReference type="Google" id="ProtNLM"/>
    </source>
</evidence>
<feature type="non-terminal residue" evidence="1">
    <location>
        <position position="191"/>
    </location>
</feature>
<name>X1FS36_9ZZZZ</name>
<evidence type="ECO:0000313" key="1">
    <source>
        <dbReference type="EMBL" id="GAH47802.1"/>
    </source>
</evidence>
<protein>
    <recommendedName>
        <fullName evidence="2">Protein kinase domain-containing protein</fullName>
    </recommendedName>
</protein>
<sequence length="191" mass="22497">MIRDLKEQIPEIHDDNIKITELPGKKNSVINVVFDKKPSKLPKEVVIKIFRTNNIVPEINILNRLKNQNLHVPSILFFQNPYLILEKVKGTNLCDFINEKLKGTQQLDDLDPELRRQIIQNIERLAEFLAQVHEKNFVRKRYKVKKKYVLCKGDTRLKDFIYDSVNDILYGVDFEDAYEGNHMDDLAWICT</sequence>
<dbReference type="SUPFAM" id="SSF56112">
    <property type="entry name" value="Protein kinase-like (PK-like)"/>
    <property type="match status" value="1"/>
</dbReference>
<dbReference type="AlphaFoldDB" id="X1FS36"/>
<reference evidence="1" key="1">
    <citation type="journal article" date="2014" name="Front. Microbiol.">
        <title>High frequency of phylogenetically diverse reductive dehalogenase-homologous genes in deep subseafloor sedimentary metagenomes.</title>
        <authorList>
            <person name="Kawai M."/>
            <person name="Futagami T."/>
            <person name="Toyoda A."/>
            <person name="Takaki Y."/>
            <person name="Nishi S."/>
            <person name="Hori S."/>
            <person name="Arai W."/>
            <person name="Tsubouchi T."/>
            <person name="Morono Y."/>
            <person name="Uchiyama I."/>
            <person name="Ito T."/>
            <person name="Fujiyama A."/>
            <person name="Inagaki F."/>
            <person name="Takami H."/>
        </authorList>
    </citation>
    <scope>NUCLEOTIDE SEQUENCE</scope>
    <source>
        <strain evidence="1">Expedition CK06-06</strain>
    </source>
</reference>
<accession>X1FS36</accession>
<proteinExistence type="predicted"/>
<comment type="caution">
    <text evidence="1">The sequence shown here is derived from an EMBL/GenBank/DDBJ whole genome shotgun (WGS) entry which is preliminary data.</text>
</comment>
<organism evidence="1">
    <name type="scientific">marine sediment metagenome</name>
    <dbReference type="NCBI Taxonomy" id="412755"/>
    <lineage>
        <taxon>unclassified sequences</taxon>
        <taxon>metagenomes</taxon>
        <taxon>ecological metagenomes</taxon>
    </lineage>
</organism>